<evidence type="ECO:0008006" key="3">
    <source>
        <dbReference type="Google" id="ProtNLM"/>
    </source>
</evidence>
<dbReference type="Proteomes" id="UP001234178">
    <property type="component" value="Unassembled WGS sequence"/>
</dbReference>
<comment type="caution">
    <text evidence="1">The sequence shown here is derived from an EMBL/GenBank/DDBJ whole genome shotgun (WGS) entry which is preliminary data.</text>
</comment>
<gene>
    <name evidence="1" type="ORF">OUZ56_009910</name>
</gene>
<organism evidence="1 2">
    <name type="scientific">Daphnia magna</name>
    <dbReference type="NCBI Taxonomy" id="35525"/>
    <lineage>
        <taxon>Eukaryota</taxon>
        <taxon>Metazoa</taxon>
        <taxon>Ecdysozoa</taxon>
        <taxon>Arthropoda</taxon>
        <taxon>Crustacea</taxon>
        <taxon>Branchiopoda</taxon>
        <taxon>Diplostraca</taxon>
        <taxon>Cladocera</taxon>
        <taxon>Anomopoda</taxon>
        <taxon>Daphniidae</taxon>
        <taxon>Daphnia</taxon>
    </lineage>
</organism>
<reference evidence="1 2" key="1">
    <citation type="journal article" date="2023" name="Nucleic Acids Res.">
        <title>The hologenome of Daphnia magna reveals possible DNA methylation and microbiome-mediated evolution of the host genome.</title>
        <authorList>
            <person name="Chaturvedi A."/>
            <person name="Li X."/>
            <person name="Dhandapani V."/>
            <person name="Marshall H."/>
            <person name="Kissane S."/>
            <person name="Cuenca-Cambronero M."/>
            <person name="Asole G."/>
            <person name="Calvet F."/>
            <person name="Ruiz-Romero M."/>
            <person name="Marangio P."/>
            <person name="Guigo R."/>
            <person name="Rago D."/>
            <person name="Mirbahai L."/>
            <person name="Eastwood N."/>
            <person name="Colbourne J.K."/>
            <person name="Zhou J."/>
            <person name="Mallon E."/>
            <person name="Orsini L."/>
        </authorList>
    </citation>
    <scope>NUCLEOTIDE SEQUENCE [LARGE SCALE GENOMIC DNA]</scope>
    <source>
        <strain evidence="1">LRV0_1</strain>
    </source>
</reference>
<protein>
    <recommendedName>
        <fullName evidence="3">Tc1-like transposase DDE domain-containing protein</fullName>
    </recommendedName>
</protein>
<evidence type="ECO:0000313" key="2">
    <source>
        <dbReference type="Proteomes" id="UP001234178"/>
    </source>
</evidence>
<dbReference type="EMBL" id="JAOYFB010000037">
    <property type="protein sequence ID" value="KAK4024487.1"/>
    <property type="molecule type" value="Genomic_DNA"/>
</dbReference>
<proteinExistence type="predicted"/>
<name>A0ABR0AH89_9CRUS</name>
<keyword evidence="2" id="KW-1185">Reference proteome</keyword>
<sequence length="100" mass="11439">MLLWCWVVMAGSRNSSKELIAYKVKHSLHFKDPENGAHTNQIEGLWNLAKKVFQIQTEAKKCLLDISQPLCCGPNGKEKMDLSYLCNMQLNCILMNLLQK</sequence>
<evidence type="ECO:0000313" key="1">
    <source>
        <dbReference type="EMBL" id="KAK4024487.1"/>
    </source>
</evidence>
<accession>A0ABR0AH89</accession>